<dbReference type="Pfam" id="PF00293">
    <property type="entry name" value="NUDIX"/>
    <property type="match status" value="1"/>
</dbReference>
<dbReference type="CDD" id="cd02883">
    <property type="entry name" value="NUDIX_Hydrolase"/>
    <property type="match status" value="1"/>
</dbReference>
<feature type="domain" description="Nudix hydrolase" evidence="5">
    <location>
        <begin position="83"/>
        <end position="210"/>
    </location>
</feature>
<reference evidence="6" key="1">
    <citation type="journal article" date="2020" name="mSystems">
        <title>Genome- and Community-Level Interaction Insights into Carbon Utilization and Element Cycling Functions of Hydrothermarchaeota in Hydrothermal Sediment.</title>
        <authorList>
            <person name="Zhou Z."/>
            <person name="Liu Y."/>
            <person name="Xu W."/>
            <person name="Pan J."/>
            <person name="Luo Z.H."/>
            <person name="Li M."/>
        </authorList>
    </citation>
    <scope>NUCLEOTIDE SEQUENCE [LARGE SCALE GENOMIC DNA]</scope>
    <source>
        <strain evidence="6">SpSt-556</strain>
    </source>
</reference>
<dbReference type="PRINTS" id="PR00502">
    <property type="entry name" value="NUDIXFAMILY"/>
</dbReference>
<keyword evidence="3" id="KW-0460">Magnesium</keyword>
<dbReference type="PROSITE" id="PS00893">
    <property type="entry name" value="NUDIX_BOX"/>
    <property type="match status" value="1"/>
</dbReference>
<evidence type="ECO:0000256" key="1">
    <source>
        <dbReference type="ARBA" id="ARBA00001946"/>
    </source>
</evidence>
<dbReference type="InterPro" id="IPR020476">
    <property type="entry name" value="Nudix_hydrolase"/>
</dbReference>
<dbReference type="PANTHER" id="PTHR43222:SF2">
    <property type="entry name" value="NUDIX HYDROLASE 23, CHLOROPLASTIC"/>
    <property type="match status" value="1"/>
</dbReference>
<comment type="cofactor">
    <cofactor evidence="1">
        <name>Mg(2+)</name>
        <dbReference type="ChEBI" id="CHEBI:18420"/>
    </cofactor>
</comment>
<comment type="similarity">
    <text evidence="4">Belongs to the Nudix hydrolase family.</text>
</comment>
<accession>A0A7C4KZS4</accession>
<proteinExistence type="inferred from homology"/>
<dbReference type="InterPro" id="IPR029401">
    <property type="entry name" value="Nudix_N"/>
</dbReference>
<sequence>MVYGGFTVSNAVLAGKYAARLGHGIEFTSRFCIRYISRLPPGGVWMGSDMGYCYECGAQLTWQPIENRQREMCPRCGWVNYPQLKVSAAAMVIQKGRLLLVRRATPPWQGCWYLPAGYVEADEDPVRAAERELCEETGLQAQCDVLHGVYFFDDDPRGSGLLLVYRSHLTGGGLNLNGEADRAGFFSADELPSPLTGAGHDRAIADWVASLTGS</sequence>
<dbReference type="PANTHER" id="PTHR43222">
    <property type="entry name" value="NUDIX HYDROLASE 23"/>
    <property type="match status" value="1"/>
</dbReference>
<evidence type="ECO:0000256" key="3">
    <source>
        <dbReference type="ARBA" id="ARBA00022842"/>
    </source>
</evidence>
<dbReference type="InterPro" id="IPR020084">
    <property type="entry name" value="NUDIX_hydrolase_CS"/>
</dbReference>
<dbReference type="GO" id="GO:0016787">
    <property type="term" value="F:hydrolase activity"/>
    <property type="evidence" value="ECO:0007669"/>
    <property type="project" value="UniProtKB-KW"/>
</dbReference>
<evidence type="ECO:0000313" key="6">
    <source>
        <dbReference type="EMBL" id="HGS87357.1"/>
    </source>
</evidence>
<dbReference type="InterPro" id="IPR015797">
    <property type="entry name" value="NUDIX_hydrolase-like_dom_sf"/>
</dbReference>
<name>A0A7C4KZS4_9CHLR</name>
<dbReference type="Gene3D" id="3.90.79.10">
    <property type="entry name" value="Nucleoside Triphosphate Pyrophosphohydrolase"/>
    <property type="match status" value="1"/>
</dbReference>
<dbReference type="InterPro" id="IPR000086">
    <property type="entry name" value="NUDIX_hydrolase_dom"/>
</dbReference>
<dbReference type="SUPFAM" id="SSF55811">
    <property type="entry name" value="Nudix"/>
    <property type="match status" value="1"/>
</dbReference>
<comment type="caution">
    <text evidence="6">The sequence shown here is derived from an EMBL/GenBank/DDBJ whole genome shotgun (WGS) entry which is preliminary data.</text>
</comment>
<evidence type="ECO:0000256" key="4">
    <source>
        <dbReference type="RuleBase" id="RU003476"/>
    </source>
</evidence>
<protein>
    <submittedName>
        <fullName evidence="6">NUDIX hydrolase</fullName>
    </submittedName>
</protein>
<dbReference type="AlphaFoldDB" id="A0A7C4KZS4"/>
<keyword evidence="2 4" id="KW-0378">Hydrolase</keyword>
<dbReference type="Pfam" id="PF14803">
    <property type="entry name" value="Zn_ribbon_Nudix"/>
    <property type="match status" value="1"/>
</dbReference>
<dbReference type="Gene3D" id="2.20.70.10">
    <property type="match status" value="1"/>
</dbReference>
<evidence type="ECO:0000256" key="2">
    <source>
        <dbReference type="ARBA" id="ARBA00022801"/>
    </source>
</evidence>
<dbReference type="EMBL" id="DSXR01000074">
    <property type="protein sequence ID" value="HGS87357.1"/>
    <property type="molecule type" value="Genomic_DNA"/>
</dbReference>
<organism evidence="6">
    <name type="scientific">Bellilinea caldifistulae</name>
    <dbReference type="NCBI Taxonomy" id="360411"/>
    <lineage>
        <taxon>Bacteria</taxon>
        <taxon>Bacillati</taxon>
        <taxon>Chloroflexota</taxon>
        <taxon>Anaerolineae</taxon>
        <taxon>Anaerolineales</taxon>
        <taxon>Anaerolineaceae</taxon>
        <taxon>Bellilinea</taxon>
    </lineage>
</organism>
<dbReference type="PROSITE" id="PS51462">
    <property type="entry name" value="NUDIX"/>
    <property type="match status" value="1"/>
</dbReference>
<evidence type="ECO:0000259" key="5">
    <source>
        <dbReference type="PROSITE" id="PS51462"/>
    </source>
</evidence>
<gene>
    <name evidence="6" type="ORF">ENT17_07025</name>
</gene>